<dbReference type="GeneID" id="39746583"/>
<feature type="chain" id="PRO_5012530651" evidence="3">
    <location>
        <begin position="27"/>
        <end position="151"/>
    </location>
</feature>
<keyword evidence="2" id="KW-1133">Transmembrane helix</keyword>
<feature type="transmembrane region" description="Helical" evidence="2">
    <location>
        <begin position="53"/>
        <end position="77"/>
    </location>
</feature>
<reference evidence="5" key="1">
    <citation type="submission" date="2017-04" db="EMBL/GenBank/DDBJ databases">
        <title>Plasmodium gonderi genome.</title>
        <authorList>
            <person name="Arisue N."/>
            <person name="Honma H."/>
            <person name="Kawai S."/>
            <person name="Tougan T."/>
            <person name="Tanabe K."/>
            <person name="Horii T."/>
        </authorList>
    </citation>
    <scope>NUCLEOTIDE SEQUENCE [LARGE SCALE GENOMIC DNA]</scope>
    <source>
        <strain evidence="5">ATCC 30045</strain>
    </source>
</reference>
<evidence type="ECO:0000256" key="1">
    <source>
        <dbReference type="SAM" id="MobiDB-lite"/>
    </source>
</evidence>
<dbReference type="OMA" id="HDVSANI"/>
<proteinExistence type="predicted"/>
<name>A0A1Y1JBF5_PLAGO</name>
<feature type="signal peptide" evidence="3">
    <location>
        <begin position="1"/>
        <end position="26"/>
    </location>
</feature>
<gene>
    <name evidence="4" type="ORF">PGO_060150</name>
</gene>
<keyword evidence="2" id="KW-0472">Membrane</keyword>
<evidence type="ECO:0000313" key="5">
    <source>
        <dbReference type="Proteomes" id="UP000195521"/>
    </source>
</evidence>
<evidence type="ECO:0000256" key="3">
    <source>
        <dbReference type="SAM" id="SignalP"/>
    </source>
</evidence>
<accession>A0A1Y1JBF5</accession>
<dbReference type="Pfam" id="PF09716">
    <property type="entry name" value="ETRAMP"/>
    <property type="match status" value="1"/>
</dbReference>
<dbReference type="Proteomes" id="UP000195521">
    <property type="component" value="Unassembled WGS sequence"/>
</dbReference>
<protein>
    <submittedName>
        <fullName evidence="4">Early transcribed membrane protein</fullName>
    </submittedName>
</protein>
<comment type="caution">
    <text evidence="4">The sequence shown here is derived from an EMBL/GenBank/DDBJ whole genome shotgun (WGS) entry which is preliminary data.</text>
</comment>
<sequence length="151" mass="16490">MKVIKFSVLFVILSIVCFLGFEKVVATSINNKVIKEDLDIKSKIKASMNKKNFIIGSLVLATVLALGGIIGGVGYGIRKHRKSGGEDVTEEFKELFNPVEENETQSPFNVKAQTVIPEVIVTHLDTGSQDQRLPDVSAKGVDNETGENIKD</sequence>
<dbReference type="RefSeq" id="XP_028542460.1">
    <property type="nucleotide sequence ID" value="XM_028686659.1"/>
</dbReference>
<keyword evidence="3" id="KW-0732">Signal</keyword>
<dbReference type="EMBL" id="BDQF01000007">
    <property type="protein sequence ID" value="GAW79871.1"/>
    <property type="molecule type" value="Genomic_DNA"/>
</dbReference>
<evidence type="ECO:0000256" key="2">
    <source>
        <dbReference type="SAM" id="Phobius"/>
    </source>
</evidence>
<evidence type="ECO:0000313" key="4">
    <source>
        <dbReference type="EMBL" id="GAW79871.1"/>
    </source>
</evidence>
<keyword evidence="5" id="KW-1185">Reference proteome</keyword>
<keyword evidence="2" id="KW-0812">Transmembrane</keyword>
<dbReference type="AlphaFoldDB" id="A0A1Y1JBF5"/>
<feature type="region of interest" description="Disordered" evidence="1">
    <location>
        <begin position="130"/>
        <end position="151"/>
    </location>
</feature>
<organism evidence="4 5">
    <name type="scientific">Plasmodium gonderi</name>
    <dbReference type="NCBI Taxonomy" id="77519"/>
    <lineage>
        <taxon>Eukaryota</taxon>
        <taxon>Sar</taxon>
        <taxon>Alveolata</taxon>
        <taxon>Apicomplexa</taxon>
        <taxon>Aconoidasida</taxon>
        <taxon>Haemosporida</taxon>
        <taxon>Plasmodiidae</taxon>
        <taxon>Plasmodium</taxon>
        <taxon>Plasmodium (Plasmodium)</taxon>
    </lineage>
</organism>